<proteinExistence type="predicted"/>
<reference evidence="1 2" key="1">
    <citation type="submission" date="2018-06" db="EMBL/GenBank/DDBJ databases">
        <title>Genomic Encyclopedia of Archaeal and Bacterial Type Strains, Phase II (KMG-II): from individual species to whole genera.</title>
        <authorList>
            <person name="Goeker M."/>
        </authorList>
    </citation>
    <scope>NUCLEOTIDE SEQUENCE [LARGE SCALE GENOMIC DNA]</scope>
    <source>
        <strain evidence="1 2">DSM 27372</strain>
    </source>
</reference>
<dbReference type="EMBL" id="QKLU01000006">
    <property type="protein sequence ID" value="PYF72576.1"/>
    <property type="molecule type" value="Genomic_DNA"/>
</dbReference>
<gene>
    <name evidence="1" type="ORF">B0O44_106231</name>
</gene>
<name>A0A318UDJ5_9SPHI</name>
<evidence type="ECO:0000313" key="2">
    <source>
        <dbReference type="Proteomes" id="UP000248198"/>
    </source>
</evidence>
<dbReference type="RefSeq" id="WP_211321406.1">
    <property type="nucleotide sequence ID" value="NZ_QKLU01000006.1"/>
</dbReference>
<accession>A0A318UDJ5</accession>
<dbReference type="AlphaFoldDB" id="A0A318UDJ5"/>
<sequence>MMKTGYLFVFTLLFLPGTMVYGQTKCNGSKEKAALDIRKGKINFLVQGGIVSRHVKGQELFERKYQLKYLDFGCVIPKDLCLDVYNAEIAKYLDKKYGSSWRKEVRKDIMGI</sequence>
<organism evidence="1 2">
    <name type="scientific">Pedobacter nutrimenti</name>
    <dbReference type="NCBI Taxonomy" id="1241337"/>
    <lineage>
        <taxon>Bacteria</taxon>
        <taxon>Pseudomonadati</taxon>
        <taxon>Bacteroidota</taxon>
        <taxon>Sphingobacteriia</taxon>
        <taxon>Sphingobacteriales</taxon>
        <taxon>Sphingobacteriaceae</taxon>
        <taxon>Pedobacter</taxon>
    </lineage>
</organism>
<comment type="caution">
    <text evidence="1">The sequence shown here is derived from an EMBL/GenBank/DDBJ whole genome shotgun (WGS) entry which is preliminary data.</text>
</comment>
<protein>
    <submittedName>
        <fullName evidence="1">Uncharacterized protein</fullName>
    </submittedName>
</protein>
<evidence type="ECO:0000313" key="1">
    <source>
        <dbReference type="EMBL" id="PYF72576.1"/>
    </source>
</evidence>
<dbReference type="Proteomes" id="UP000248198">
    <property type="component" value="Unassembled WGS sequence"/>
</dbReference>
<keyword evidence="2" id="KW-1185">Reference proteome</keyword>